<gene>
    <name evidence="1" type="ORF">NEOLEDRAFT_1032120</name>
</gene>
<reference evidence="1 2" key="1">
    <citation type="journal article" date="2016" name="Mol. Biol. Evol.">
        <title>Comparative Genomics of Early-Diverging Mushroom-Forming Fungi Provides Insights into the Origins of Lignocellulose Decay Capabilities.</title>
        <authorList>
            <person name="Nagy L.G."/>
            <person name="Riley R."/>
            <person name="Tritt A."/>
            <person name="Adam C."/>
            <person name="Daum C."/>
            <person name="Floudas D."/>
            <person name="Sun H."/>
            <person name="Yadav J.S."/>
            <person name="Pangilinan J."/>
            <person name="Larsson K.H."/>
            <person name="Matsuura K."/>
            <person name="Barry K."/>
            <person name="Labutti K."/>
            <person name="Kuo R."/>
            <person name="Ohm R.A."/>
            <person name="Bhattacharya S.S."/>
            <person name="Shirouzu T."/>
            <person name="Yoshinaga Y."/>
            <person name="Martin F.M."/>
            <person name="Grigoriev I.V."/>
            <person name="Hibbett D.S."/>
        </authorList>
    </citation>
    <scope>NUCLEOTIDE SEQUENCE [LARGE SCALE GENOMIC DNA]</scope>
    <source>
        <strain evidence="1 2">HHB14362 ss-1</strain>
    </source>
</reference>
<accession>A0A165RUG1</accession>
<dbReference type="Proteomes" id="UP000076761">
    <property type="component" value="Unassembled WGS sequence"/>
</dbReference>
<evidence type="ECO:0000313" key="1">
    <source>
        <dbReference type="EMBL" id="KZT24285.1"/>
    </source>
</evidence>
<sequence>RGRLCLLHHDDVQYLLELVKHRPDWFLDELLSLLEMNRFISVHFTTIHWELEHAGISLKKLRKVAAEQDEDLCADFVQQMSQYSADQLAFLDEVSKDERTPMWKNGCSQQGHRATMRGGVLTVDGLVASLVVYGSLKQEPFLHFLEHTVV</sequence>
<feature type="non-terminal residue" evidence="1">
    <location>
        <position position="1"/>
    </location>
</feature>
<dbReference type="PANTHER" id="PTHR46564">
    <property type="entry name" value="TRANSPOSASE"/>
    <property type="match status" value="1"/>
</dbReference>
<proteinExistence type="predicted"/>
<dbReference type="EMBL" id="KV425579">
    <property type="protein sequence ID" value="KZT24285.1"/>
    <property type="molecule type" value="Genomic_DNA"/>
</dbReference>
<name>A0A165RUG1_9AGAM</name>
<protein>
    <submittedName>
        <fullName evidence="1">Uncharacterized protein</fullName>
    </submittedName>
</protein>
<keyword evidence="2" id="KW-1185">Reference proteome</keyword>
<dbReference type="InParanoid" id="A0A165RUG1"/>
<dbReference type="OrthoDB" id="2994945at2759"/>
<dbReference type="AlphaFoldDB" id="A0A165RUG1"/>
<organism evidence="1 2">
    <name type="scientific">Neolentinus lepideus HHB14362 ss-1</name>
    <dbReference type="NCBI Taxonomy" id="1314782"/>
    <lineage>
        <taxon>Eukaryota</taxon>
        <taxon>Fungi</taxon>
        <taxon>Dikarya</taxon>
        <taxon>Basidiomycota</taxon>
        <taxon>Agaricomycotina</taxon>
        <taxon>Agaricomycetes</taxon>
        <taxon>Gloeophyllales</taxon>
        <taxon>Gloeophyllaceae</taxon>
        <taxon>Neolentinus</taxon>
    </lineage>
</organism>
<evidence type="ECO:0000313" key="2">
    <source>
        <dbReference type="Proteomes" id="UP000076761"/>
    </source>
</evidence>
<dbReference type="PANTHER" id="PTHR46564:SF1">
    <property type="entry name" value="TRANSPOSASE"/>
    <property type="match status" value="1"/>
</dbReference>
<feature type="non-terminal residue" evidence="1">
    <location>
        <position position="150"/>
    </location>
</feature>